<organism evidence="2">
    <name type="scientific">Magallana gigas</name>
    <name type="common">Pacific oyster</name>
    <name type="synonym">Crassostrea gigas</name>
    <dbReference type="NCBI Taxonomy" id="29159"/>
    <lineage>
        <taxon>Eukaryota</taxon>
        <taxon>Metazoa</taxon>
        <taxon>Spiralia</taxon>
        <taxon>Lophotrochozoa</taxon>
        <taxon>Mollusca</taxon>
        <taxon>Bivalvia</taxon>
        <taxon>Autobranchia</taxon>
        <taxon>Pteriomorphia</taxon>
        <taxon>Ostreida</taxon>
        <taxon>Ostreoidea</taxon>
        <taxon>Ostreidae</taxon>
        <taxon>Magallana</taxon>
    </lineage>
</organism>
<proteinExistence type="predicted"/>
<feature type="compositionally biased region" description="Low complexity" evidence="1">
    <location>
        <begin position="234"/>
        <end position="250"/>
    </location>
</feature>
<dbReference type="InParanoid" id="K1QJJ5"/>
<dbReference type="EMBL" id="JH816349">
    <property type="protein sequence ID" value="EKC21851.1"/>
    <property type="molecule type" value="Genomic_DNA"/>
</dbReference>
<accession>K1QJJ5</accession>
<dbReference type="HOGENOM" id="CLU_934638_0_0_1"/>
<sequence length="298" mass="35014">MEKNNQTQSERRTRRRTVEQVQRDLLKDLVAHVNKSGNLTTIHDRHSNLNVFMPSWAKRDDISPLQSKAPMFKIRAHQFQTQQDSRASLVAVDRGEEIKDYQNDNNGAEKDVHRERMRQVLKELLTFHAQQQVKKYKQQMIGVFEELMTFHAMQRTKQISERMRDIFAELMTFHAQRKTHKSKERMMLVFTELLQTNSRRKELKLLEGEEEFVPRKLFLFNISTFKSSDDHLLQEPSSSHLSSPVTSSQLAPPQESRDAKAVVEDENDDEEVDKMETHSKKTKKGGLRKRVLRFLGLK</sequence>
<feature type="region of interest" description="Disordered" evidence="1">
    <location>
        <begin position="231"/>
        <end position="286"/>
    </location>
</feature>
<protein>
    <submittedName>
        <fullName evidence="2">Uncharacterized protein</fullName>
    </submittedName>
</protein>
<name>K1QJJ5_MAGGI</name>
<reference evidence="2" key="1">
    <citation type="journal article" date="2012" name="Nature">
        <title>The oyster genome reveals stress adaptation and complexity of shell formation.</title>
        <authorList>
            <person name="Zhang G."/>
            <person name="Fang X."/>
            <person name="Guo X."/>
            <person name="Li L."/>
            <person name="Luo R."/>
            <person name="Xu F."/>
            <person name="Yang P."/>
            <person name="Zhang L."/>
            <person name="Wang X."/>
            <person name="Qi H."/>
            <person name="Xiong Z."/>
            <person name="Que H."/>
            <person name="Xie Y."/>
            <person name="Holland P.W."/>
            <person name="Paps J."/>
            <person name="Zhu Y."/>
            <person name="Wu F."/>
            <person name="Chen Y."/>
            <person name="Wang J."/>
            <person name="Peng C."/>
            <person name="Meng J."/>
            <person name="Yang L."/>
            <person name="Liu J."/>
            <person name="Wen B."/>
            <person name="Zhang N."/>
            <person name="Huang Z."/>
            <person name="Zhu Q."/>
            <person name="Feng Y."/>
            <person name="Mount A."/>
            <person name="Hedgecock D."/>
            <person name="Xu Z."/>
            <person name="Liu Y."/>
            <person name="Domazet-Loso T."/>
            <person name="Du Y."/>
            <person name="Sun X."/>
            <person name="Zhang S."/>
            <person name="Liu B."/>
            <person name="Cheng P."/>
            <person name="Jiang X."/>
            <person name="Li J."/>
            <person name="Fan D."/>
            <person name="Wang W."/>
            <person name="Fu W."/>
            <person name="Wang T."/>
            <person name="Wang B."/>
            <person name="Zhang J."/>
            <person name="Peng Z."/>
            <person name="Li Y."/>
            <person name="Li N."/>
            <person name="Wang J."/>
            <person name="Chen M."/>
            <person name="He Y."/>
            <person name="Tan F."/>
            <person name="Song X."/>
            <person name="Zheng Q."/>
            <person name="Huang R."/>
            <person name="Yang H."/>
            <person name="Du X."/>
            <person name="Chen L."/>
            <person name="Yang M."/>
            <person name="Gaffney P.M."/>
            <person name="Wang S."/>
            <person name="Luo L."/>
            <person name="She Z."/>
            <person name="Ming Y."/>
            <person name="Huang W."/>
            <person name="Zhang S."/>
            <person name="Huang B."/>
            <person name="Zhang Y."/>
            <person name="Qu T."/>
            <person name="Ni P."/>
            <person name="Miao G."/>
            <person name="Wang J."/>
            <person name="Wang Q."/>
            <person name="Steinberg C.E."/>
            <person name="Wang H."/>
            <person name="Li N."/>
            <person name="Qian L."/>
            <person name="Zhang G."/>
            <person name="Li Y."/>
            <person name="Yang H."/>
            <person name="Liu X."/>
            <person name="Wang J."/>
            <person name="Yin Y."/>
            <person name="Wang J."/>
        </authorList>
    </citation>
    <scope>NUCLEOTIDE SEQUENCE [LARGE SCALE GENOMIC DNA]</scope>
    <source>
        <strain evidence="2">05x7-T-G4-1.051#20</strain>
    </source>
</reference>
<evidence type="ECO:0000256" key="1">
    <source>
        <dbReference type="SAM" id="MobiDB-lite"/>
    </source>
</evidence>
<dbReference type="AlphaFoldDB" id="K1QJJ5"/>
<feature type="compositionally biased region" description="Acidic residues" evidence="1">
    <location>
        <begin position="264"/>
        <end position="273"/>
    </location>
</feature>
<evidence type="ECO:0000313" key="2">
    <source>
        <dbReference type="EMBL" id="EKC21851.1"/>
    </source>
</evidence>
<gene>
    <name evidence="2" type="ORF">CGI_10003203</name>
</gene>